<feature type="signal peptide" evidence="6">
    <location>
        <begin position="1"/>
        <end position="24"/>
    </location>
</feature>
<reference evidence="8 9" key="1">
    <citation type="submission" date="2019-05" db="EMBL/GenBank/DDBJ databases">
        <title>Colwellia ponticola sp. nov., isolated from seawater.</title>
        <authorList>
            <person name="Yoon J.-H."/>
        </authorList>
    </citation>
    <scope>NUCLEOTIDE SEQUENCE [LARGE SCALE GENOMIC DNA]</scope>
    <source>
        <strain evidence="8 9">OISW-25</strain>
    </source>
</reference>
<evidence type="ECO:0000259" key="7">
    <source>
        <dbReference type="Pfam" id="PF09459"/>
    </source>
</evidence>
<evidence type="ECO:0000256" key="2">
    <source>
        <dbReference type="ARBA" id="ARBA00022617"/>
    </source>
</evidence>
<evidence type="ECO:0000256" key="1">
    <source>
        <dbReference type="ARBA" id="ARBA00022448"/>
    </source>
</evidence>
<dbReference type="RefSeq" id="WP_138620316.1">
    <property type="nucleotide sequence ID" value="NZ_SZVP01000001.1"/>
</dbReference>
<dbReference type="InterPro" id="IPR017838">
    <property type="entry name" value="DMSO_Rdtase_II_haem_b-bd_su"/>
</dbReference>
<gene>
    <name evidence="8" type="ORF">FCS21_02120</name>
</gene>
<evidence type="ECO:0000313" key="8">
    <source>
        <dbReference type="EMBL" id="TMM47785.1"/>
    </source>
</evidence>
<evidence type="ECO:0000256" key="4">
    <source>
        <dbReference type="ARBA" id="ARBA00022982"/>
    </source>
</evidence>
<organism evidence="8 9">
    <name type="scientific">Colwellia ponticola</name>
    <dbReference type="NCBI Taxonomy" id="2304625"/>
    <lineage>
        <taxon>Bacteria</taxon>
        <taxon>Pseudomonadati</taxon>
        <taxon>Pseudomonadota</taxon>
        <taxon>Gammaproteobacteria</taxon>
        <taxon>Alteromonadales</taxon>
        <taxon>Colwelliaceae</taxon>
        <taxon>Colwellia</taxon>
    </lineage>
</organism>
<sequence length="266" mass="29934">MNVNLIVKSFLTLALAVNINYAWAEDNELNPNITEVKPGDTVKVSRIPGTIYLRTQNDPDDLIWDRLPMYHTNLLTAPPVHQSVKLRFDEGATLSKRIYFQVAQSSERFYIRLRWKDATQDRTTTVDAFRDGVAVQFAINNADTSYMMGSGPKNPVNIWYWRADTDKVADLAAGGFGSTTTLPVQAVSGASSYILDQIPEDNAWHVVMSRPLKVNGKYDVNFQRPIVPMGFAVWQGSDEERDGNKRVTHTWIKLDTGYTTASVSKK</sequence>
<proteinExistence type="predicted"/>
<keyword evidence="4" id="KW-0249">Electron transport</keyword>
<dbReference type="GO" id="GO:0020037">
    <property type="term" value="F:heme binding"/>
    <property type="evidence" value="ECO:0007669"/>
    <property type="project" value="InterPro"/>
</dbReference>
<keyword evidence="9" id="KW-1185">Reference proteome</keyword>
<evidence type="ECO:0000256" key="3">
    <source>
        <dbReference type="ARBA" id="ARBA00022723"/>
    </source>
</evidence>
<dbReference type="NCBIfam" id="TIGR03477">
    <property type="entry name" value="DMSO_red_II_gam"/>
    <property type="match status" value="1"/>
</dbReference>
<evidence type="ECO:0000256" key="6">
    <source>
        <dbReference type="SAM" id="SignalP"/>
    </source>
</evidence>
<dbReference type="EMBL" id="SZVP01000001">
    <property type="protein sequence ID" value="TMM47785.1"/>
    <property type="molecule type" value="Genomic_DNA"/>
</dbReference>
<protein>
    <submittedName>
        <fullName evidence="8">Dimethylsulfide dehydrogenase</fullName>
    </submittedName>
</protein>
<dbReference type="AlphaFoldDB" id="A0A8H2JPZ1"/>
<dbReference type="Proteomes" id="UP000307702">
    <property type="component" value="Unassembled WGS sequence"/>
</dbReference>
<dbReference type="Gene3D" id="2.60.40.1190">
    <property type="match status" value="1"/>
</dbReference>
<keyword evidence="1" id="KW-0813">Transport</keyword>
<name>A0A8H2JPZ1_9GAMM</name>
<evidence type="ECO:0000313" key="9">
    <source>
        <dbReference type="Proteomes" id="UP000307702"/>
    </source>
</evidence>
<evidence type="ECO:0000256" key="5">
    <source>
        <dbReference type="ARBA" id="ARBA00023004"/>
    </source>
</evidence>
<keyword evidence="6" id="KW-0732">Signal</keyword>
<keyword evidence="3" id="KW-0479">Metal-binding</keyword>
<dbReference type="OrthoDB" id="9772663at2"/>
<dbReference type="CDD" id="cd09623">
    <property type="entry name" value="DOMON_EBDH"/>
    <property type="match status" value="1"/>
</dbReference>
<comment type="caution">
    <text evidence="8">The sequence shown here is derived from an EMBL/GenBank/DDBJ whole genome shotgun (WGS) entry which is preliminary data.</text>
</comment>
<dbReference type="InterPro" id="IPR019020">
    <property type="entry name" value="Cyt-c552/DMSO_Rdtase_haem-bd"/>
</dbReference>
<dbReference type="GO" id="GO:0046872">
    <property type="term" value="F:metal ion binding"/>
    <property type="evidence" value="ECO:0007669"/>
    <property type="project" value="UniProtKB-KW"/>
</dbReference>
<keyword evidence="5" id="KW-0408">Iron</keyword>
<feature type="domain" description="Cytochrome c-552/DMSO reductase-like haem-binding" evidence="7">
    <location>
        <begin position="64"/>
        <end position="173"/>
    </location>
</feature>
<accession>A0A8H2JPZ1</accession>
<dbReference type="Pfam" id="PF09459">
    <property type="entry name" value="EB_dh"/>
    <property type="match status" value="1"/>
</dbReference>
<keyword evidence="2" id="KW-0349">Heme</keyword>
<feature type="chain" id="PRO_5034133344" evidence="6">
    <location>
        <begin position="25"/>
        <end position="266"/>
    </location>
</feature>
<dbReference type="GO" id="GO:0042597">
    <property type="term" value="C:periplasmic space"/>
    <property type="evidence" value="ECO:0007669"/>
    <property type="project" value="InterPro"/>
</dbReference>